<keyword evidence="2" id="KW-0238">DNA-binding</keyword>
<accession>A0ABD3CB29</accession>
<dbReference type="Pfam" id="PF26575">
    <property type="entry name" value="HHO5_N"/>
    <property type="match status" value="1"/>
</dbReference>
<dbReference type="InterPro" id="IPR044787">
    <property type="entry name" value="HHO5-like"/>
</dbReference>
<feature type="compositionally biased region" description="Polar residues" evidence="3">
    <location>
        <begin position="9"/>
        <end position="20"/>
    </location>
</feature>
<evidence type="ECO:0000256" key="3">
    <source>
        <dbReference type="SAM" id="MobiDB-lite"/>
    </source>
</evidence>
<dbReference type="AlphaFoldDB" id="A0ABD3CB29"/>
<dbReference type="Gene3D" id="1.10.10.60">
    <property type="entry name" value="Homeodomain-like"/>
    <property type="match status" value="1"/>
</dbReference>
<evidence type="ECO:0000256" key="1">
    <source>
        <dbReference type="ARBA" id="ARBA00004123"/>
    </source>
</evidence>
<comment type="subcellular location">
    <subcellularLocation>
        <location evidence="1">Nucleus</location>
    </subcellularLocation>
</comment>
<evidence type="ECO:0000259" key="4">
    <source>
        <dbReference type="Pfam" id="PF26575"/>
    </source>
</evidence>
<name>A0ABD3CB29_9LAMI</name>
<gene>
    <name evidence="5" type="ORF">CASFOL_029354</name>
</gene>
<proteinExistence type="predicted"/>
<dbReference type="InterPro" id="IPR058673">
    <property type="entry name" value="HHO5-like_N"/>
</dbReference>
<sequence length="319" mass="37641">MAFEKNKGDNSNSKHVNLNEGSKFVPKTISELNSYLRSYENELKKVDAFKRELPLCMQFLKTEIEKLKEEEDDMSIEHSEKRTWMSSFQLWSTHVEYQQQQGYFSPSMCDEDDEAKPVDDEGTISGGLFGRPPQKKIKKKLRRCWSPELHRVFVHALDEIGGAEGLDIQAQAKPTESCATSPRSNRARKDSEKHKRSQVQDNHRWELIRASYRFPSMHFQRARGRRNRWGKATDPHRFPSMRFQRARGRRNRWGKATDPHRFPSMRFQRVRGRRNRWGKPTDPHRWKTGNPFCDPREPEPNHPKTRFSALFSPKFDPSL</sequence>
<comment type="caution">
    <text evidence="5">The sequence shown here is derived from an EMBL/GenBank/DDBJ whole genome shotgun (WGS) entry which is preliminary data.</text>
</comment>
<organism evidence="5 6">
    <name type="scientific">Castilleja foliolosa</name>
    <dbReference type="NCBI Taxonomy" id="1961234"/>
    <lineage>
        <taxon>Eukaryota</taxon>
        <taxon>Viridiplantae</taxon>
        <taxon>Streptophyta</taxon>
        <taxon>Embryophyta</taxon>
        <taxon>Tracheophyta</taxon>
        <taxon>Spermatophyta</taxon>
        <taxon>Magnoliopsida</taxon>
        <taxon>eudicotyledons</taxon>
        <taxon>Gunneridae</taxon>
        <taxon>Pentapetalae</taxon>
        <taxon>asterids</taxon>
        <taxon>lamiids</taxon>
        <taxon>Lamiales</taxon>
        <taxon>Orobanchaceae</taxon>
        <taxon>Pedicularideae</taxon>
        <taxon>Castillejinae</taxon>
        <taxon>Castilleja</taxon>
    </lineage>
</organism>
<feature type="region of interest" description="Disordered" evidence="3">
    <location>
        <begin position="1"/>
        <end position="20"/>
    </location>
</feature>
<dbReference type="Proteomes" id="UP001632038">
    <property type="component" value="Unassembled WGS sequence"/>
</dbReference>
<dbReference type="PANTHER" id="PTHR31003:SF22">
    <property type="entry name" value="TRANSCRIPTION FACTOR HHO5"/>
    <property type="match status" value="1"/>
</dbReference>
<dbReference type="EMBL" id="JAVIJP010000044">
    <property type="protein sequence ID" value="KAL3626782.1"/>
    <property type="molecule type" value="Genomic_DNA"/>
</dbReference>
<evidence type="ECO:0000256" key="2">
    <source>
        <dbReference type="ARBA" id="ARBA00023125"/>
    </source>
</evidence>
<dbReference type="GO" id="GO:0005634">
    <property type="term" value="C:nucleus"/>
    <property type="evidence" value="ECO:0007669"/>
    <property type="project" value="UniProtKB-SubCell"/>
</dbReference>
<feature type="domain" description="HHO5-like N-terminal" evidence="4">
    <location>
        <begin position="24"/>
        <end position="71"/>
    </location>
</feature>
<protein>
    <recommendedName>
        <fullName evidence="4">HHO5-like N-terminal domain-containing protein</fullName>
    </recommendedName>
</protein>
<feature type="compositionally biased region" description="Polar residues" evidence="3">
    <location>
        <begin position="172"/>
        <end position="184"/>
    </location>
</feature>
<feature type="region of interest" description="Disordered" evidence="3">
    <location>
        <begin position="110"/>
        <end position="132"/>
    </location>
</feature>
<feature type="region of interest" description="Disordered" evidence="3">
    <location>
        <begin position="171"/>
        <end position="201"/>
    </location>
</feature>
<keyword evidence="6" id="KW-1185">Reference proteome</keyword>
<evidence type="ECO:0000313" key="6">
    <source>
        <dbReference type="Proteomes" id="UP001632038"/>
    </source>
</evidence>
<feature type="region of interest" description="Disordered" evidence="3">
    <location>
        <begin position="275"/>
        <end position="319"/>
    </location>
</feature>
<evidence type="ECO:0000313" key="5">
    <source>
        <dbReference type="EMBL" id="KAL3626782.1"/>
    </source>
</evidence>
<reference evidence="6" key="1">
    <citation type="journal article" date="2024" name="IScience">
        <title>Strigolactones Initiate the Formation of Haustorium-like Structures in Castilleja.</title>
        <authorList>
            <person name="Buerger M."/>
            <person name="Peterson D."/>
            <person name="Chory J."/>
        </authorList>
    </citation>
    <scope>NUCLEOTIDE SEQUENCE [LARGE SCALE GENOMIC DNA]</scope>
</reference>
<dbReference type="PANTHER" id="PTHR31003">
    <property type="entry name" value="MYB FAMILY TRANSCRIPTION FACTOR"/>
    <property type="match status" value="1"/>
</dbReference>
<dbReference type="GO" id="GO:0003677">
    <property type="term" value="F:DNA binding"/>
    <property type="evidence" value="ECO:0007669"/>
    <property type="project" value="UniProtKB-KW"/>
</dbReference>